<evidence type="ECO:0000256" key="1">
    <source>
        <dbReference type="ARBA" id="ARBA00022908"/>
    </source>
</evidence>
<dbReference type="InterPro" id="IPR011010">
    <property type="entry name" value="DNA_brk_join_enz"/>
</dbReference>
<evidence type="ECO:0000313" key="7">
    <source>
        <dbReference type="EMBL" id="SFM90435.1"/>
    </source>
</evidence>
<dbReference type="GO" id="GO:0015074">
    <property type="term" value="P:DNA integration"/>
    <property type="evidence" value="ECO:0007669"/>
    <property type="project" value="UniProtKB-KW"/>
</dbReference>
<keyword evidence="2 4" id="KW-0238">DNA-binding</keyword>
<evidence type="ECO:0000256" key="4">
    <source>
        <dbReference type="PROSITE-ProRule" id="PRU01248"/>
    </source>
</evidence>
<sequence>MELLKAYLDDCKVRGLELRTIQSYKSSCKEFLDYFPEPEAVNKFLLVEYLQHLQERGKRPSTIQRDFSAISGLYEYMRFMDLVTNNPVLQIRSRYLEKNYEPDRRFIPELQDMKRLLRAIQHDEDEMIREVAMISTLAKTASRRGEYLELKEEDIDLERDEIYWPSKKKRRIRLGFIDNELHNILEEYLEWRAPRAKTDYLWISNRGGRIHKDDTNNILAYYAEPLGLHNPNGPLHKKLTCHCLRGFFTTQMQRAGMQEVYIKWLRGDSLKKKTWASNYIEFDPELVRKEYLSCVPALLD</sequence>
<dbReference type="PROSITE" id="PS51898">
    <property type="entry name" value="TYR_RECOMBINASE"/>
    <property type="match status" value="1"/>
</dbReference>
<proteinExistence type="predicted"/>
<dbReference type="Gene3D" id="1.10.443.10">
    <property type="entry name" value="Intergrase catalytic core"/>
    <property type="match status" value="1"/>
</dbReference>
<dbReference type="InterPro" id="IPR044068">
    <property type="entry name" value="CB"/>
</dbReference>
<dbReference type="Pfam" id="PF00589">
    <property type="entry name" value="Phage_integrase"/>
    <property type="match status" value="1"/>
</dbReference>
<dbReference type="Pfam" id="PF13495">
    <property type="entry name" value="Phage_int_SAM_4"/>
    <property type="match status" value="1"/>
</dbReference>
<dbReference type="CDD" id="cd00397">
    <property type="entry name" value="DNA_BRE_C"/>
    <property type="match status" value="1"/>
</dbReference>
<dbReference type="SUPFAM" id="SSF56349">
    <property type="entry name" value="DNA breaking-rejoining enzymes"/>
    <property type="match status" value="1"/>
</dbReference>
<evidence type="ECO:0000256" key="3">
    <source>
        <dbReference type="ARBA" id="ARBA00023172"/>
    </source>
</evidence>
<dbReference type="PANTHER" id="PTHR30349:SF92">
    <property type="entry name" value="SITE-SPECIFIC RECOMBINASE"/>
    <property type="match status" value="1"/>
</dbReference>
<dbReference type="EMBL" id="FOUJ01000007">
    <property type="protein sequence ID" value="SFM90435.1"/>
    <property type="molecule type" value="Genomic_DNA"/>
</dbReference>
<dbReference type="AlphaFoldDB" id="A0A1I4UND9"/>
<dbReference type="PROSITE" id="PS51900">
    <property type="entry name" value="CB"/>
    <property type="match status" value="1"/>
</dbReference>
<feature type="domain" description="Core-binding (CB)" evidence="6">
    <location>
        <begin position="1"/>
        <end position="78"/>
    </location>
</feature>
<dbReference type="Gene3D" id="1.10.150.130">
    <property type="match status" value="1"/>
</dbReference>
<accession>A0A1I4UND9</accession>
<keyword evidence="3" id="KW-0233">DNA recombination</keyword>
<evidence type="ECO:0000256" key="2">
    <source>
        <dbReference type="ARBA" id="ARBA00023125"/>
    </source>
</evidence>
<dbReference type="InterPro" id="IPR010998">
    <property type="entry name" value="Integrase_recombinase_N"/>
</dbReference>
<dbReference type="InterPro" id="IPR050090">
    <property type="entry name" value="Tyrosine_recombinase_XerCD"/>
</dbReference>
<keyword evidence="1" id="KW-0229">DNA integration</keyword>
<keyword evidence="8" id="KW-1185">Reference proteome</keyword>
<evidence type="ECO:0000259" key="6">
    <source>
        <dbReference type="PROSITE" id="PS51900"/>
    </source>
</evidence>
<dbReference type="Proteomes" id="UP000198535">
    <property type="component" value="Unassembled WGS sequence"/>
</dbReference>
<dbReference type="InterPro" id="IPR004107">
    <property type="entry name" value="Integrase_SAM-like_N"/>
</dbReference>
<dbReference type="GO" id="GO:0006310">
    <property type="term" value="P:DNA recombination"/>
    <property type="evidence" value="ECO:0007669"/>
    <property type="project" value="UniProtKB-KW"/>
</dbReference>
<name>A0A1I4UND9_9EURY</name>
<dbReference type="PANTHER" id="PTHR30349">
    <property type="entry name" value="PHAGE INTEGRASE-RELATED"/>
    <property type="match status" value="1"/>
</dbReference>
<dbReference type="OrthoDB" id="142231at2157"/>
<dbReference type="RefSeq" id="WP_091938004.1">
    <property type="nucleotide sequence ID" value="NZ_FOUJ01000007.1"/>
</dbReference>
<reference evidence="8" key="1">
    <citation type="submission" date="2016-10" db="EMBL/GenBank/DDBJ databases">
        <authorList>
            <person name="Varghese N."/>
            <person name="Submissions S."/>
        </authorList>
    </citation>
    <scope>NUCLEOTIDE SEQUENCE [LARGE SCALE GENOMIC DNA]</scope>
    <source>
        <strain evidence="8">Mob M</strain>
    </source>
</reference>
<dbReference type="GO" id="GO:0003677">
    <property type="term" value="F:DNA binding"/>
    <property type="evidence" value="ECO:0007669"/>
    <property type="project" value="UniProtKB-UniRule"/>
</dbReference>
<organism evidence="7 8">
    <name type="scientific">Methanolobus profundi</name>
    <dbReference type="NCBI Taxonomy" id="487685"/>
    <lineage>
        <taxon>Archaea</taxon>
        <taxon>Methanobacteriati</taxon>
        <taxon>Methanobacteriota</taxon>
        <taxon>Stenosarchaea group</taxon>
        <taxon>Methanomicrobia</taxon>
        <taxon>Methanosarcinales</taxon>
        <taxon>Methanosarcinaceae</taxon>
        <taxon>Methanolobus</taxon>
    </lineage>
</organism>
<evidence type="ECO:0000313" key="8">
    <source>
        <dbReference type="Proteomes" id="UP000198535"/>
    </source>
</evidence>
<evidence type="ECO:0000259" key="5">
    <source>
        <dbReference type="PROSITE" id="PS51898"/>
    </source>
</evidence>
<protein>
    <submittedName>
        <fullName evidence="7">Phage integrase, N-terminal SAM-like domain</fullName>
    </submittedName>
</protein>
<dbReference type="InterPro" id="IPR013762">
    <property type="entry name" value="Integrase-like_cat_sf"/>
</dbReference>
<feature type="domain" description="Tyr recombinase" evidence="5">
    <location>
        <begin position="102"/>
        <end position="292"/>
    </location>
</feature>
<dbReference type="InterPro" id="IPR002104">
    <property type="entry name" value="Integrase_catalytic"/>
</dbReference>
<gene>
    <name evidence="7" type="ORF">SAMN04488696_2803</name>
</gene>